<gene>
    <name evidence="4" type="ORF">M8C21_012831</name>
</gene>
<dbReference type="Pfam" id="PF16987">
    <property type="entry name" value="KIX_2"/>
    <property type="match status" value="1"/>
</dbReference>
<proteinExistence type="predicted"/>
<dbReference type="Proteomes" id="UP001206925">
    <property type="component" value="Unassembled WGS sequence"/>
</dbReference>
<sequence length="103" mass="12047">MKELYLLDLRFKDNASGAVGDAILESGDWRVQLRADSQQRVVNKITDTLKRCLPFSRHEELQYMAVLFEEKIYNIATSHSEYLRKISLKMLLMEARYDSENTS</sequence>
<evidence type="ECO:0000313" key="4">
    <source>
        <dbReference type="EMBL" id="KAI7751249.1"/>
    </source>
</evidence>
<dbReference type="InterPro" id="IPR036529">
    <property type="entry name" value="KIX_dom_sf"/>
</dbReference>
<evidence type="ECO:0000313" key="5">
    <source>
        <dbReference type="Proteomes" id="UP001206925"/>
    </source>
</evidence>
<evidence type="ECO:0000259" key="3">
    <source>
        <dbReference type="Pfam" id="PF16987"/>
    </source>
</evidence>
<dbReference type="FunFam" id="1.10.246.20:FF:000003">
    <property type="entry name" value="Mediator of RNA polymerase II transcription subunit 15a"/>
    <property type="match status" value="1"/>
</dbReference>
<dbReference type="AlphaFoldDB" id="A0AAD5D206"/>
<keyword evidence="2" id="KW-0539">Nucleus</keyword>
<dbReference type="PANTHER" id="PTHR33137:SF4">
    <property type="entry name" value="MEDIATOR OF RNA POLYMERASE II TRANSCRIPTION SUBUNIT 15A-RELATED"/>
    <property type="match status" value="1"/>
</dbReference>
<dbReference type="PANTHER" id="PTHR33137">
    <property type="entry name" value="MEDIATOR OF RNA POLYMERASE II TRANSCRIPTION SUBUNIT 15A-RELATED"/>
    <property type="match status" value="1"/>
</dbReference>
<dbReference type="GO" id="GO:0031490">
    <property type="term" value="F:chromatin DNA binding"/>
    <property type="evidence" value="ECO:0007669"/>
    <property type="project" value="InterPro"/>
</dbReference>
<accession>A0AAD5D206</accession>
<dbReference type="GO" id="GO:0005634">
    <property type="term" value="C:nucleus"/>
    <property type="evidence" value="ECO:0007669"/>
    <property type="project" value="UniProtKB-SubCell"/>
</dbReference>
<dbReference type="EMBL" id="JAMZMK010005945">
    <property type="protein sequence ID" value="KAI7751249.1"/>
    <property type="molecule type" value="Genomic_DNA"/>
</dbReference>
<evidence type="ECO:0000256" key="2">
    <source>
        <dbReference type="ARBA" id="ARBA00023242"/>
    </source>
</evidence>
<name>A0AAD5D206_AMBAR</name>
<protein>
    <recommendedName>
        <fullName evidence="3">Mediator complex subunit 15 KIX domain-containing protein</fullName>
    </recommendedName>
</protein>
<dbReference type="InterPro" id="IPR036546">
    <property type="entry name" value="MED15_KIX"/>
</dbReference>
<dbReference type="InterPro" id="IPR044661">
    <property type="entry name" value="MED15a/b/c-like"/>
</dbReference>
<evidence type="ECO:0000256" key="1">
    <source>
        <dbReference type="ARBA" id="ARBA00004123"/>
    </source>
</evidence>
<keyword evidence="5" id="KW-1185">Reference proteome</keyword>
<dbReference type="Gene3D" id="1.10.246.20">
    <property type="entry name" value="Coactivator CBP, KIX domain"/>
    <property type="match status" value="1"/>
</dbReference>
<organism evidence="4 5">
    <name type="scientific">Ambrosia artemisiifolia</name>
    <name type="common">Common ragweed</name>
    <dbReference type="NCBI Taxonomy" id="4212"/>
    <lineage>
        <taxon>Eukaryota</taxon>
        <taxon>Viridiplantae</taxon>
        <taxon>Streptophyta</taxon>
        <taxon>Embryophyta</taxon>
        <taxon>Tracheophyta</taxon>
        <taxon>Spermatophyta</taxon>
        <taxon>Magnoliopsida</taxon>
        <taxon>eudicotyledons</taxon>
        <taxon>Gunneridae</taxon>
        <taxon>Pentapetalae</taxon>
        <taxon>asterids</taxon>
        <taxon>campanulids</taxon>
        <taxon>Asterales</taxon>
        <taxon>Asteraceae</taxon>
        <taxon>Asteroideae</taxon>
        <taxon>Heliantheae alliance</taxon>
        <taxon>Heliantheae</taxon>
        <taxon>Ambrosia</taxon>
    </lineage>
</organism>
<reference evidence="4" key="1">
    <citation type="submission" date="2022-06" db="EMBL/GenBank/DDBJ databases">
        <title>Uncovering the hologenomic basis of an extraordinary plant invasion.</title>
        <authorList>
            <person name="Bieker V.C."/>
            <person name="Martin M.D."/>
            <person name="Gilbert T."/>
            <person name="Hodgins K."/>
            <person name="Battlay P."/>
            <person name="Petersen B."/>
            <person name="Wilson J."/>
        </authorList>
    </citation>
    <scope>NUCLEOTIDE SEQUENCE</scope>
    <source>
        <strain evidence="4">AA19_3_7</strain>
        <tissue evidence="4">Leaf</tissue>
    </source>
</reference>
<dbReference type="GO" id="GO:0003713">
    <property type="term" value="F:transcription coactivator activity"/>
    <property type="evidence" value="ECO:0007669"/>
    <property type="project" value="InterPro"/>
</dbReference>
<comment type="subcellular location">
    <subcellularLocation>
        <location evidence="1">Nucleus</location>
    </subcellularLocation>
</comment>
<feature type="domain" description="Mediator complex subunit 15 KIX" evidence="3">
    <location>
        <begin position="27"/>
        <end position="101"/>
    </location>
</feature>
<comment type="caution">
    <text evidence="4">The sequence shown here is derived from an EMBL/GenBank/DDBJ whole genome shotgun (WGS) entry which is preliminary data.</text>
</comment>